<dbReference type="GO" id="GO:0055085">
    <property type="term" value="P:transmembrane transport"/>
    <property type="evidence" value="ECO:0007669"/>
    <property type="project" value="InterPro"/>
</dbReference>
<evidence type="ECO:0000256" key="5">
    <source>
        <dbReference type="SAM" id="Phobius"/>
    </source>
</evidence>
<dbReference type="InterPro" id="IPR001902">
    <property type="entry name" value="SLC26A/SulP_fam"/>
</dbReference>
<keyword evidence="3 5" id="KW-1133">Transmembrane helix</keyword>
<feature type="transmembrane region" description="Helical" evidence="5">
    <location>
        <begin position="198"/>
        <end position="226"/>
    </location>
</feature>
<comment type="subcellular location">
    <subcellularLocation>
        <location evidence="1">Membrane</location>
        <topology evidence="1">Multi-pass membrane protein</topology>
    </subcellularLocation>
</comment>
<accession>A0A5K3F2A9</accession>
<dbReference type="GO" id="GO:0016020">
    <property type="term" value="C:membrane"/>
    <property type="evidence" value="ECO:0007669"/>
    <property type="project" value="UniProtKB-SubCell"/>
</dbReference>
<keyword evidence="4 5" id="KW-0472">Membrane</keyword>
<reference evidence="7" key="1">
    <citation type="submission" date="2019-11" db="UniProtKB">
        <authorList>
            <consortium name="WormBaseParasite"/>
        </authorList>
    </citation>
    <scope>IDENTIFICATION</scope>
</reference>
<feature type="transmembrane region" description="Helical" evidence="5">
    <location>
        <begin position="285"/>
        <end position="305"/>
    </location>
</feature>
<dbReference type="CDD" id="cd07042">
    <property type="entry name" value="STAS_SulP_like_sulfate_transporter"/>
    <property type="match status" value="1"/>
</dbReference>
<feature type="transmembrane region" description="Helical" evidence="5">
    <location>
        <begin position="462"/>
        <end position="479"/>
    </location>
</feature>
<keyword evidence="2 5" id="KW-0812">Transmembrane</keyword>
<feature type="domain" description="STAS" evidence="6">
    <location>
        <begin position="552"/>
        <end position="764"/>
    </location>
</feature>
<dbReference type="Gene3D" id="3.30.750.24">
    <property type="entry name" value="STAS domain"/>
    <property type="match status" value="1"/>
</dbReference>
<dbReference type="InterPro" id="IPR036513">
    <property type="entry name" value="STAS_dom_sf"/>
</dbReference>
<proteinExistence type="predicted"/>
<dbReference type="PANTHER" id="PTHR11814">
    <property type="entry name" value="SULFATE TRANSPORTER"/>
    <property type="match status" value="1"/>
</dbReference>
<feature type="transmembrane region" description="Helical" evidence="5">
    <location>
        <begin position="500"/>
        <end position="528"/>
    </location>
</feature>
<evidence type="ECO:0000256" key="2">
    <source>
        <dbReference type="ARBA" id="ARBA00022692"/>
    </source>
</evidence>
<dbReference type="Pfam" id="PF00916">
    <property type="entry name" value="Sulfate_transp"/>
    <property type="match status" value="1"/>
</dbReference>
<dbReference type="AlphaFoldDB" id="A0A5K3F2A9"/>
<name>A0A5K3F2A9_MESCO</name>
<evidence type="ECO:0000256" key="3">
    <source>
        <dbReference type="ARBA" id="ARBA00022989"/>
    </source>
</evidence>
<dbReference type="SUPFAM" id="SSF52091">
    <property type="entry name" value="SpoIIaa-like"/>
    <property type="match status" value="1"/>
</dbReference>
<evidence type="ECO:0000313" key="7">
    <source>
        <dbReference type="WBParaSite" id="MCU_004350-RC"/>
    </source>
</evidence>
<evidence type="ECO:0000256" key="1">
    <source>
        <dbReference type="ARBA" id="ARBA00004141"/>
    </source>
</evidence>
<dbReference type="PROSITE" id="PS50801">
    <property type="entry name" value="STAS"/>
    <property type="match status" value="1"/>
</dbReference>
<dbReference type="WBParaSite" id="MCU_004350-RC">
    <property type="protein sequence ID" value="MCU_004350-RC"/>
    <property type="gene ID" value="MCU_004350"/>
</dbReference>
<feature type="transmembrane region" description="Helical" evidence="5">
    <location>
        <begin position="317"/>
        <end position="334"/>
    </location>
</feature>
<sequence>MIPACDTEEARNGQKHERNFYTQPEFDALYHRNPQLVSRTPVQRSAAMARKVCQKLRVLYCGERSYDGPCGLLLSLLHGLFPVAAIMCQYESKNWLANDLITGFTVGVMHVPQGMAYAMLATLPPVYGLYCSMCAPLFYFLLGTSRHLSLGTMAVVSLLVGGCLDRNVPQISPFLLGPATMSGLTNLTSTAAKEDVDVAARVVMAAALAMIVGLIQLAMGILRLGFLTQLLSQPMLSGFILGSSIHVGMSQLFVVFGLHIKKSTGLYNVPMNFYRICSNLPESNWVTFGLALACMMVLYTFQLWVNPPLTKRIRVPIPIELLIIVFGGITSYYLKLGTEYNVRVVGTVPTGFPEPSIPNISLAGSLIGDAFVIALIAYSLSYSLASFYASKEGYTVDPNQELVAYGMTNVASSFFQTYPLTASISRTALQVTMGSKTQLTGVVSSLVVLMVVLFAGPLFYDVPNCCLAAIILVALRNVFNQIAEIKRLWRYSIWDFASWAVTLVATVFLDVIYGLIIGITFSVLTVFIRAQLSNTLVLGRFDKTEVFKPVDSYADCVEVPKVKVIRYEGDLFYAGAERFAASVIRASGFDPRPIICCKKKLVCTINEAEAILKSVHSQQDLQLSSHPLHDIQLGDGTCSPEDLDEPVGGCHSRCCPCRTTKRTQANLKLEALKRKQTALCHLSTLLDKVPLNHLILDCSAWNFIDFVGVNALKMLIADFNEVGVNVYLASPSKSVQNYLLRGGLFELLDPSNVFISLFDAFAFVQNLKCQKLQDGCGGDEDHF</sequence>
<evidence type="ECO:0000256" key="4">
    <source>
        <dbReference type="ARBA" id="ARBA00023136"/>
    </source>
</evidence>
<protein>
    <submittedName>
        <fullName evidence="7">STAS domain-containing protein</fullName>
    </submittedName>
</protein>
<dbReference type="InterPro" id="IPR002645">
    <property type="entry name" value="STAS_dom"/>
</dbReference>
<feature type="transmembrane region" description="Helical" evidence="5">
    <location>
        <begin position="238"/>
        <end position="260"/>
    </location>
</feature>
<dbReference type="Pfam" id="PF01740">
    <property type="entry name" value="STAS"/>
    <property type="match status" value="1"/>
</dbReference>
<organism evidence="7">
    <name type="scientific">Mesocestoides corti</name>
    <name type="common">Flatworm</name>
    <dbReference type="NCBI Taxonomy" id="53468"/>
    <lineage>
        <taxon>Eukaryota</taxon>
        <taxon>Metazoa</taxon>
        <taxon>Spiralia</taxon>
        <taxon>Lophotrochozoa</taxon>
        <taxon>Platyhelminthes</taxon>
        <taxon>Cestoda</taxon>
        <taxon>Eucestoda</taxon>
        <taxon>Cyclophyllidea</taxon>
        <taxon>Mesocestoididae</taxon>
        <taxon>Mesocestoides</taxon>
    </lineage>
</organism>
<feature type="transmembrane region" description="Helical" evidence="5">
    <location>
        <begin position="360"/>
        <end position="381"/>
    </location>
</feature>
<dbReference type="NCBIfam" id="TIGR00815">
    <property type="entry name" value="sulP"/>
    <property type="match status" value="1"/>
</dbReference>
<evidence type="ECO:0000259" key="6">
    <source>
        <dbReference type="PROSITE" id="PS50801"/>
    </source>
</evidence>
<feature type="transmembrane region" description="Helical" evidence="5">
    <location>
        <begin position="117"/>
        <end position="141"/>
    </location>
</feature>
<dbReference type="InterPro" id="IPR011547">
    <property type="entry name" value="SLC26A/SulP_dom"/>
</dbReference>